<dbReference type="GO" id="GO:0003676">
    <property type="term" value="F:nucleic acid binding"/>
    <property type="evidence" value="ECO:0007669"/>
    <property type="project" value="InterPro"/>
</dbReference>
<dbReference type="SMART" id="SM00491">
    <property type="entry name" value="HELICc2"/>
    <property type="match status" value="1"/>
</dbReference>
<dbReference type="PANTHER" id="PTHR11472:SF34">
    <property type="entry name" value="REGULATOR OF TELOMERE ELONGATION HELICASE 1"/>
    <property type="match status" value="1"/>
</dbReference>
<dbReference type="GO" id="GO:0006281">
    <property type="term" value="P:DNA repair"/>
    <property type="evidence" value="ECO:0007669"/>
    <property type="project" value="TreeGrafter"/>
</dbReference>
<comment type="similarity">
    <text evidence="4">Belongs to the helicase family. DinG subfamily.</text>
</comment>
<dbReference type="PROSITE" id="PS51193">
    <property type="entry name" value="HELICASE_ATP_BIND_2"/>
    <property type="match status" value="1"/>
</dbReference>
<dbReference type="KEGG" id="nml:Namu_2723"/>
<accession>C8X8L4</accession>
<keyword evidence="7" id="KW-1185">Reference proteome</keyword>
<feature type="domain" description="Helicase ATP-binding" evidence="5">
    <location>
        <begin position="15"/>
        <end position="334"/>
    </location>
</feature>
<evidence type="ECO:0000313" key="6">
    <source>
        <dbReference type="EMBL" id="ACV79069.1"/>
    </source>
</evidence>
<dbReference type="Gene3D" id="3.40.50.300">
    <property type="entry name" value="P-loop containing nucleotide triphosphate hydrolases"/>
    <property type="match status" value="2"/>
</dbReference>
<dbReference type="HOGENOM" id="CLU_370810_0_0_11"/>
<dbReference type="InterPro" id="IPR006555">
    <property type="entry name" value="ATP-dep_Helicase_C"/>
</dbReference>
<protein>
    <submittedName>
        <fullName evidence="6">Helicase c2</fullName>
    </submittedName>
</protein>
<name>C8X8L4_NAKMY</name>
<evidence type="ECO:0000256" key="4">
    <source>
        <dbReference type="ARBA" id="ARBA00038058"/>
    </source>
</evidence>
<dbReference type="InterPro" id="IPR027417">
    <property type="entry name" value="P-loop_NTPase"/>
</dbReference>
<evidence type="ECO:0000256" key="3">
    <source>
        <dbReference type="ARBA" id="ARBA00022840"/>
    </source>
</evidence>
<reference evidence="6 7" key="2">
    <citation type="journal article" date="2010" name="Stand. Genomic Sci.">
        <title>Complete genome sequence of Nakamurella multipartita type strain (Y-104).</title>
        <authorList>
            <person name="Tice H."/>
            <person name="Mayilraj S."/>
            <person name="Sims D."/>
            <person name="Lapidus A."/>
            <person name="Nolan M."/>
            <person name="Lucas S."/>
            <person name="Glavina Del Rio T."/>
            <person name="Copeland A."/>
            <person name="Cheng J.F."/>
            <person name="Meincke L."/>
            <person name="Bruce D."/>
            <person name="Goodwin L."/>
            <person name="Pitluck S."/>
            <person name="Ivanova N."/>
            <person name="Mavromatis K."/>
            <person name="Ovchinnikova G."/>
            <person name="Pati A."/>
            <person name="Chen A."/>
            <person name="Palaniappan K."/>
            <person name="Land M."/>
            <person name="Hauser L."/>
            <person name="Chang Y.J."/>
            <person name="Jeffries C.D."/>
            <person name="Detter J.C."/>
            <person name="Brettin T."/>
            <person name="Rohde M."/>
            <person name="Goker M."/>
            <person name="Bristow J."/>
            <person name="Eisen J.A."/>
            <person name="Markowitz V."/>
            <person name="Hugenholtz P."/>
            <person name="Kyrpides N.C."/>
            <person name="Klenk H.P."/>
            <person name="Chen F."/>
        </authorList>
    </citation>
    <scope>NUCLEOTIDE SEQUENCE [LARGE SCALE GENOMIC DNA]</scope>
    <source>
        <strain evidence="7">ATCC 700099 / DSM 44233 / CIP 104796 / JCM 9543 / NBRC 105858 / Y-104</strain>
    </source>
</reference>
<dbReference type="GO" id="GO:0016818">
    <property type="term" value="F:hydrolase activity, acting on acid anhydrides, in phosphorus-containing anhydrides"/>
    <property type="evidence" value="ECO:0007669"/>
    <property type="project" value="InterPro"/>
</dbReference>
<dbReference type="InterPro" id="IPR045028">
    <property type="entry name" value="DinG/Rad3-like"/>
</dbReference>
<organism evidence="6 7">
    <name type="scientific">Nakamurella multipartita (strain ATCC 700099 / DSM 44233 / CIP 104796 / JCM 9543 / NBRC 105858 / Y-104)</name>
    <name type="common">Microsphaera multipartita</name>
    <dbReference type="NCBI Taxonomy" id="479431"/>
    <lineage>
        <taxon>Bacteria</taxon>
        <taxon>Bacillati</taxon>
        <taxon>Actinomycetota</taxon>
        <taxon>Actinomycetes</taxon>
        <taxon>Nakamurellales</taxon>
        <taxon>Nakamurellaceae</taxon>
        <taxon>Nakamurella</taxon>
    </lineage>
</organism>
<dbReference type="InterPro" id="IPR014013">
    <property type="entry name" value="Helic_SF1/SF2_ATP-bd_DinG/Rad3"/>
</dbReference>
<evidence type="ECO:0000256" key="2">
    <source>
        <dbReference type="ARBA" id="ARBA00022801"/>
    </source>
</evidence>
<evidence type="ECO:0000256" key="1">
    <source>
        <dbReference type="ARBA" id="ARBA00022741"/>
    </source>
</evidence>
<dbReference type="Proteomes" id="UP000002218">
    <property type="component" value="Chromosome"/>
</dbReference>
<dbReference type="GO" id="GO:0005524">
    <property type="term" value="F:ATP binding"/>
    <property type="evidence" value="ECO:0007669"/>
    <property type="project" value="UniProtKB-KW"/>
</dbReference>
<sequence>MIDDEHRQVLDCAVELATGGAVFRPRAAQLDLSCRVLAAMEQTGQCAVEAPTGTGKTLAYLASAALRAARCDERTVISTESLSLQQQIADKDAPVITEAVESVTGQSVSVAVYKGWQNTACAMSAVRVLQALLDDFHAPVPVTRDGLLDLADAAEEAVSGMPTRTRITVDGQLTDPRDALGPAAWALRASATVGPADRPSYPHPITERQWQSVSVSATDCLRNRCPLLEFCRPLAAKQRASTADLVVTNHTLLGIQAAKKVPVVLSSRSLGRFHHIVVDEAHGLPDAVRKQGESTMSGRRLLNLVRDVEQGVDQWSDGSGKLDSDTAVALKARLGGAGALASRLDVALTAAAGTAKEQVRLGDGVSPFGDAADDLVAFTTGVGGVIRALGLPEDGDTDRQRLHLRLVNRLSAFRSAVDAVSTHRTGVARWLEQQEDRSWVVKASPAQVADALRHQVWVTEPVDRADQLAQQNRGTVDFDPDPADISASTGAADVAGSRVVEPLSVCLVSATLPVGFAREVGVSARPAVLKSPLLAAFGASAVHVPTLTDTDLPALTERGPGGRVRLNTAEHPQWAARRITELVDANGGSALILVATARTGRLYADALRLAAKGRWRVMSQWDGRPAGATATLWREDHSAVLVGTRSFMTGLDAPGLTCTLVVLDRIPRAPQNPLGQARVEQLEADGLNRWQADRRVYAGDAAVLTHQAVGRLIRRETDIGMVAVLDPRLLKNKPWSYPEATRKLYAEALGDFGFRTSRHDRAVEWLRELRAARAPKAG</sequence>
<dbReference type="Pfam" id="PF13307">
    <property type="entry name" value="Helicase_C_2"/>
    <property type="match status" value="1"/>
</dbReference>
<dbReference type="SUPFAM" id="SSF52540">
    <property type="entry name" value="P-loop containing nucleoside triphosphate hydrolases"/>
    <property type="match status" value="1"/>
</dbReference>
<gene>
    <name evidence="6" type="ordered locus">Namu_2723</name>
</gene>
<dbReference type="InParanoid" id="C8X8L4"/>
<dbReference type="PANTHER" id="PTHR11472">
    <property type="entry name" value="DNA REPAIR DEAD HELICASE RAD3/XP-D SUBFAMILY MEMBER"/>
    <property type="match status" value="1"/>
</dbReference>
<dbReference type="eggNOG" id="COG1199">
    <property type="taxonomic scope" value="Bacteria"/>
</dbReference>
<keyword evidence="6" id="KW-0347">Helicase</keyword>
<evidence type="ECO:0000259" key="5">
    <source>
        <dbReference type="PROSITE" id="PS51193"/>
    </source>
</evidence>
<dbReference type="FunCoup" id="C8X8L4">
    <property type="interactions" value="30"/>
</dbReference>
<reference evidence="7" key="1">
    <citation type="submission" date="2009-09" db="EMBL/GenBank/DDBJ databases">
        <title>The complete genome of Nakamurella multipartita DSM 44233.</title>
        <authorList>
            <consortium name="US DOE Joint Genome Institute (JGI-PGF)"/>
            <person name="Lucas S."/>
            <person name="Copeland A."/>
            <person name="Lapidus A."/>
            <person name="Glavina del Rio T."/>
            <person name="Dalin E."/>
            <person name="Tice H."/>
            <person name="Bruce D."/>
            <person name="Goodwin L."/>
            <person name="Pitluck S."/>
            <person name="Kyrpides N."/>
            <person name="Mavromatis K."/>
            <person name="Ivanova N."/>
            <person name="Ovchinnikova G."/>
            <person name="Sims D."/>
            <person name="Meincke L."/>
            <person name="Brettin T."/>
            <person name="Detter J.C."/>
            <person name="Han C."/>
            <person name="Larimer F."/>
            <person name="Land M."/>
            <person name="Hauser L."/>
            <person name="Markowitz V."/>
            <person name="Cheng J.-F."/>
            <person name="Hugenholtz P."/>
            <person name="Woyke T."/>
            <person name="Wu D."/>
            <person name="Klenk H.-P."/>
            <person name="Eisen J.A."/>
        </authorList>
    </citation>
    <scope>NUCLEOTIDE SEQUENCE [LARGE SCALE GENOMIC DNA]</scope>
    <source>
        <strain evidence="7">ATCC 700099 / DSM 44233 / CIP 104796 / JCM 9543 / NBRC 105858 / Y-104</strain>
    </source>
</reference>
<dbReference type="EMBL" id="CP001737">
    <property type="protein sequence ID" value="ACV79069.1"/>
    <property type="molecule type" value="Genomic_DNA"/>
</dbReference>
<dbReference type="GO" id="GO:0003678">
    <property type="term" value="F:DNA helicase activity"/>
    <property type="evidence" value="ECO:0007669"/>
    <property type="project" value="TreeGrafter"/>
</dbReference>
<keyword evidence="3" id="KW-0067">ATP-binding</keyword>
<dbReference type="STRING" id="479431.Namu_2723"/>
<keyword evidence="2" id="KW-0378">Hydrolase</keyword>
<dbReference type="RefSeq" id="WP_015747948.1">
    <property type="nucleotide sequence ID" value="NC_013235.1"/>
</dbReference>
<keyword evidence="1" id="KW-0547">Nucleotide-binding</keyword>
<dbReference type="OrthoDB" id="9805194at2"/>
<evidence type="ECO:0000313" key="7">
    <source>
        <dbReference type="Proteomes" id="UP000002218"/>
    </source>
</evidence>
<dbReference type="AlphaFoldDB" id="C8X8L4"/>
<proteinExistence type="inferred from homology"/>